<organism evidence="2 3">
    <name type="scientific">Lactuca virosa</name>
    <dbReference type="NCBI Taxonomy" id="75947"/>
    <lineage>
        <taxon>Eukaryota</taxon>
        <taxon>Viridiplantae</taxon>
        <taxon>Streptophyta</taxon>
        <taxon>Embryophyta</taxon>
        <taxon>Tracheophyta</taxon>
        <taxon>Spermatophyta</taxon>
        <taxon>Magnoliopsida</taxon>
        <taxon>eudicotyledons</taxon>
        <taxon>Gunneridae</taxon>
        <taxon>Pentapetalae</taxon>
        <taxon>asterids</taxon>
        <taxon>campanulids</taxon>
        <taxon>Asterales</taxon>
        <taxon>Asteraceae</taxon>
        <taxon>Cichorioideae</taxon>
        <taxon>Cichorieae</taxon>
        <taxon>Lactucinae</taxon>
        <taxon>Lactuca</taxon>
    </lineage>
</organism>
<keyword evidence="3" id="KW-1185">Reference proteome</keyword>
<evidence type="ECO:0000313" key="3">
    <source>
        <dbReference type="Proteomes" id="UP001157418"/>
    </source>
</evidence>
<feature type="compositionally biased region" description="Basic and acidic residues" evidence="1">
    <location>
        <begin position="18"/>
        <end position="33"/>
    </location>
</feature>
<sequence>MEQEPEEDPNEDSEEIGPEAKEEMEFEASESKGEATPIEEEEPVALPPLTSYYMGSGIPRNRKHAQKTIPTCGGVMKKKPRMRVHGFPSLTGNFHPYHTAPVEPAPNTVPKAPREI</sequence>
<name>A0AAU9PJ34_9ASTR</name>
<evidence type="ECO:0000313" key="2">
    <source>
        <dbReference type="EMBL" id="CAH1449702.1"/>
    </source>
</evidence>
<proteinExistence type="predicted"/>
<gene>
    <name evidence="2" type="ORF">LVIROSA_LOCUS35173</name>
</gene>
<reference evidence="2 3" key="1">
    <citation type="submission" date="2022-01" db="EMBL/GenBank/DDBJ databases">
        <authorList>
            <person name="Xiong W."/>
            <person name="Schranz E."/>
        </authorList>
    </citation>
    <scope>NUCLEOTIDE SEQUENCE [LARGE SCALE GENOMIC DNA]</scope>
</reference>
<feature type="compositionally biased region" description="Acidic residues" evidence="1">
    <location>
        <begin position="1"/>
        <end position="17"/>
    </location>
</feature>
<evidence type="ECO:0000256" key="1">
    <source>
        <dbReference type="SAM" id="MobiDB-lite"/>
    </source>
</evidence>
<comment type="caution">
    <text evidence="2">The sequence shown here is derived from an EMBL/GenBank/DDBJ whole genome shotgun (WGS) entry which is preliminary data.</text>
</comment>
<protein>
    <submittedName>
        <fullName evidence="2">Uncharacterized protein</fullName>
    </submittedName>
</protein>
<dbReference type="AlphaFoldDB" id="A0AAU9PJ34"/>
<dbReference type="EMBL" id="CAKMRJ010005634">
    <property type="protein sequence ID" value="CAH1449702.1"/>
    <property type="molecule type" value="Genomic_DNA"/>
</dbReference>
<feature type="region of interest" description="Disordered" evidence="1">
    <location>
        <begin position="1"/>
        <end position="116"/>
    </location>
</feature>
<accession>A0AAU9PJ34</accession>
<dbReference type="Proteomes" id="UP001157418">
    <property type="component" value="Unassembled WGS sequence"/>
</dbReference>